<dbReference type="PANTHER" id="PTHR11614">
    <property type="entry name" value="PHOSPHOLIPASE-RELATED"/>
    <property type="match status" value="1"/>
</dbReference>
<dbReference type="Gene3D" id="3.40.50.1820">
    <property type="entry name" value="alpha/beta hydrolase"/>
    <property type="match status" value="1"/>
</dbReference>
<reference evidence="2 3" key="1">
    <citation type="journal article" date="2014" name="Antonie Van Leeuwenhoek">
        <title>Hyphomonas beringensis sp. nov. and Hyphomonas chukchiensis sp. nov., isolated from surface seawater of the Bering Sea and Chukchi Sea.</title>
        <authorList>
            <person name="Li C."/>
            <person name="Lai Q."/>
            <person name="Li G."/>
            <person name="Dong C."/>
            <person name="Wang J."/>
            <person name="Liao Y."/>
            <person name="Shao Z."/>
        </authorList>
    </citation>
    <scope>NUCLEOTIDE SEQUENCE [LARGE SCALE GENOMIC DNA]</scope>
    <source>
        <strain evidence="2 3">SCH89</strain>
    </source>
</reference>
<protein>
    <recommendedName>
        <fullName evidence="1">Serine aminopeptidase S33 domain-containing protein</fullName>
    </recommendedName>
</protein>
<name>A0A059G380_9PROT</name>
<dbReference type="SUPFAM" id="SSF53474">
    <property type="entry name" value="alpha/beta-Hydrolases"/>
    <property type="match status" value="1"/>
</dbReference>
<dbReference type="PATRIC" id="fig|1280953.3.peg.3310"/>
<dbReference type="InterPro" id="IPR022742">
    <property type="entry name" value="Hydrolase_4"/>
</dbReference>
<accession>A0A059G380</accession>
<keyword evidence="3" id="KW-1185">Reference proteome</keyword>
<proteinExistence type="predicted"/>
<dbReference type="EMBL" id="ARYL01000032">
    <property type="protein sequence ID" value="KDA01266.1"/>
    <property type="molecule type" value="Genomic_DNA"/>
</dbReference>
<feature type="domain" description="Serine aminopeptidase S33" evidence="1">
    <location>
        <begin position="36"/>
        <end position="273"/>
    </location>
</feature>
<comment type="caution">
    <text evidence="2">The sequence shown here is derived from an EMBL/GenBank/DDBJ whole genome shotgun (WGS) entry which is preliminary data.</text>
</comment>
<evidence type="ECO:0000313" key="3">
    <source>
        <dbReference type="Proteomes" id="UP000024942"/>
    </source>
</evidence>
<organism evidence="2 3">
    <name type="scientific">Hyphomonas oceanitis SCH89</name>
    <dbReference type="NCBI Taxonomy" id="1280953"/>
    <lineage>
        <taxon>Bacteria</taxon>
        <taxon>Pseudomonadati</taxon>
        <taxon>Pseudomonadota</taxon>
        <taxon>Alphaproteobacteria</taxon>
        <taxon>Hyphomonadales</taxon>
        <taxon>Hyphomonadaceae</taxon>
        <taxon>Hyphomonas</taxon>
    </lineage>
</organism>
<dbReference type="Pfam" id="PF12146">
    <property type="entry name" value="Hydrolase_4"/>
    <property type="match status" value="1"/>
</dbReference>
<dbReference type="InterPro" id="IPR029058">
    <property type="entry name" value="AB_hydrolase_fold"/>
</dbReference>
<dbReference type="eggNOG" id="COG2267">
    <property type="taxonomic scope" value="Bacteria"/>
</dbReference>
<dbReference type="STRING" id="1280953.HOC_16511"/>
<dbReference type="InterPro" id="IPR051044">
    <property type="entry name" value="MAG_DAG_Lipase"/>
</dbReference>
<dbReference type="RefSeq" id="WP_241767064.1">
    <property type="nucleotide sequence ID" value="NZ_ARYL01000032.1"/>
</dbReference>
<gene>
    <name evidence="2" type="ORF">HOC_16511</name>
</gene>
<evidence type="ECO:0000313" key="2">
    <source>
        <dbReference type="EMBL" id="KDA01266.1"/>
    </source>
</evidence>
<sequence>MSEVVEPHFEIEDQVFVAADGAHLGLTVWAADDVGEPKYVVVGVHGMNDYANAFHMAAPYWAAHGVTTYAYDQRGFGRSPGRGIWPDEELMREDLRTAVAVARSRHPGATITVVGISMGGSVALSAFGSERPPEADRLIASGPGLRGWGAINPLYKASLWSSARIRPGWIVRPPRGLVKIEPSDNIEMLRRTWADPLMMPENRIDQVYGVVSLMETAYQRVANLSDKVPILMSYGANDLVITPPGVKRTAKKLPASIQTVYYPKGYHMLMRDLQAETVHADYLAFMKDPGAALPSGSPDWPWR</sequence>
<dbReference type="Proteomes" id="UP000024942">
    <property type="component" value="Unassembled WGS sequence"/>
</dbReference>
<dbReference type="AlphaFoldDB" id="A0A059G380"/>
<evidence type="ECO:0000259" key="1">
    <source>
        <dbReference type="Pfam" id="PF12146"/>
    </source>
</evidence>